<feature type="non-terminal residue" evidence="1">
    <location>
        <position position="1"/>
    </location>
</feature>
<evidence type="ECO:0000313" key="1">
    <source>
        <dbReference type="EMBL" id="VAX42302.1"/>
    </source>
</evidence>
<dbReference type="EMBL" id="UOGK01000675">
    <property type="protein sequence ID" value="VAX42302.1"/>
    <property type="molecule type" value="Genomic_DNA"/>
</dbReference>
<dbReference type="AlphaFoldDB" id="A0A3B1DNF6"/>
<proteinExistence type="predicted"/>
<gene>
    <name evidence="1" type="ORF">MNBD_PLANCTO03-2281</name>
</gene>
<accession>A0A3B1DNF6</accession>
<sequence length="205" mass="22927">QIRCMANSREIGSALMMYTGDSDGYYPPKRWMNHARQKSTFSWLGKGGSAGGYRANQDRGTDARYLNGYLSDQVLTPEAELEVARCPAGEDKGLAYGELSYDKQGSSYAANTSSAHYNLTNPTSDDDGYSVRMIEIFMPTELVAMGEYGGFSVAWGSIEQSPWHGDENKYMFVFADGHAAYEMVVRGEMVLDTFRFHEPERDPRD</sequence>
<protein>
    <recommendedName>
        <fullName evidence="2">DUF1559 domain-containing protein</fullName>
    </recommendedName>
</protein>
<evidence type="ECO:0008006" key="2">
    <source>
        <dbReference type="Google" id="ProtNLM"/>
    </source>
</evidence>
<reference evidence="1" key="1">
    <citation type="submission" date="2018-06" db="EMBL/GenBank/DDBJ databases">
        <authorList>
            <person name="Zhirakovskaya E."/>
        </authorList>
    </citation>
    <scope>NUCLEOTIDE SEQUENCE</scope>
</reference>
<name>A0A3B1DNF6_9ZZZZ</name>
<organism evidence="1">
    <name type="scientific">hydrothermal vent metagenome</name>
    <dbReference type="NCBI Taxonomy" id="652676"/>
    <lineage>
        <taxon>unclassified sequences</taxon>
        <taxon>metagenomes</taxon>
        <taxon>ecological metagenomes</taxon>
    </lineage>
</organism>